<dbReference type="Gene3D" id="3.30.559.30">
    <property type="entry name" value="Nonribosomal peptide synthetase, condensation domain"/>
    <property type="match status" value="1"/>
</dbReference>
<dbReference type="RefSeq" id="WP_161110980.1">
    <property type="nucleotide sequence ID" value="NZ_WWHY01000001.1"/>
</dbReference>
<dbReference type="InterPro" id="IPR025110">
    <property type="entry name" value="AMP-bd_C"/>
</dbReference>
<comment type="cofactor">
    <cofactor evidence="1">
        <name>pantetheine 4'-phosphate</name>
        <dbReference type="ChEBI" id="CHEBI:47942"/>
    </cofactor>
</comment>
<dbReference type="Gene3D" id="3.30.300.30">
    <property type="match status" value="1"/>
</dbReference>
<evidence type="ECO:0000259" key="5">
    <source>
        <dbReference type="PROSITE" id="PS50075"/>
    </source>
</evidence>
<dbReference type="SUPFAM" id="SSF47336">
    <property type="entry name" value="ACP-like"/>
    <property type="match status" value="1"/>
</dbReference>
<dbReference type="SUPFAM" id="SSF52777">
    <property type="entry name" value="CoA-dependent acyltransferases"/>
    <property type="match status" value="2"/>
</dbReference>
<dbReference type="GO" id="GO:0005737">
    <property type="term" value="C:cytoplasm"/>
    <property type="evidence" value="ECO:0007669"/>
    <property type="project" value="TreeGrafter"/>
</dbReference>
<dbReference type="Pfam" id="PF13193">
    <property type="entry name" value="AMP-binding_C"/>
    <property type="match status" value="1"/>
</dbReference>
<dbReference type="CDD" id="cd12117">
    <property type="entry name" value="A_NRPS_Srf_like"/>
    <property type="match status" value="1"/>
</dbReference>
<gene>
    <name evidence="6" type="ORF">GTW20_12025</name>
</gene>
<dbReference type="PANTHER" id="PTHR45527:SF1">
    <property type="entry name" value="FATTY ACID SYNTHASE"/>
    <property type="match status" value="1"/>
</dbReference>
<dbReference type="GO" id="GO:0031177">
    <property type="term" value="F:phosphopantetheine binding"/>
    <property type="evidence" value="ECO:0007669"/>
    <property type="project" value="InterPro"/>
</dbReference>
<evidence type="ECO:0000256" key="2">
    <source>
        <dbReference type="ARBA" id="ARBA00022450"/>
    </source>
</evidence>
<dbReference type="Pfam" id="PF00550">
    <property type="entry name" value="PP-binding"/>
    <property type="match status" value="1"/>
</dbReference>
<accession>A0A7K2ISM2</accession>
<dbReference type="InterPro" id="IPR023213">
    <property type="entry name" value="CAT-like_dom_sf"/>
</dbReference>
<dbReference type="GO" id="GO:0008610">
    <property type="term" value="P:lipid biosynthetic process"/>
    <property type="evidence" value="ECO:0007669"/>
    <property type="project" value="UniProtKB-ARBA"/>
</dbReference>
<dbReference type="InterPro" id="IPR020806">
    <property type="entry name" value="PKS_PP-bd"/>
</dbReference>
<dbReference type="PROSITE" id="PS00455">
    <property type="entry name" value="AMP_BINDING"/>
    <property type="match status" value="1"/>
</dbReference>
<feature type="region of interest" description="Disordered" evidence="4">
    <location>
        <begin position="1051"/>
        <end position="1072"/>
    </location>
</feature>
<dbReference type="GO" id="GO:0043041">
    <property type="term" value="P:amino acid activation for nonribosomal peptide biosynthetic process"/>
    <property type="evidence" value="ECO:0007669"/>
    <property type="project" value="TreeGrafter"/>
</dbReference>
<sequence>MIDTENIESVSGLAAMQKGMFFSYAVDTGSDAYVEQFDFTGTGDVDADRLREALVATSRHYSVLRTVFSFERTDDPYQLVLKEWPPRFEVIDHRDREDAAQAVEEFKAADRARGFDLGADVLLRAALLRTGDGHWHLVVTFHHIILDGWSLAPLFQTWFGYYDELVRTGSLTQRYEDRPYSDYVSWYEDRHDEDEARRFWTEELDGYERPASLPRDRRGAPSAVPERSADYVDATHRFELPRHLHDGLVSLARRLSVTPNSVFQTVWGVVLQKFTYTDDVVFGSVVSGRNADMDGIEEMLGLFTNTRPVRVTAGEDTGFADLCRAVHADSLRASGHEHFPLHEVQSLSPLRNALLNHVIAFENYPLSERLRDFGVGEDGGPRLHGVEVFERTDYDFNIVVTPGARMGVAFLYNAAVHSDGLMETLERCLVAVLSAVVRDADVQVRDIGMWEPEPRVSEPAPTGAGRIPIDSSLVEVFGEVVRTHADRTAMVWRGTEYTYRTLDRWSDAVARTLIDRGVGGGTGIGVLADRRPELVVALLAILKTGNHYVPVDVKDAPVRIETVLADAGVRHLCTVADFTDLVPSSVEALLVEGPGEDTGRDAPEPPRISGEDRAYLMYTSGSTGVPKGCYITHRNVLRLFADQEFVDFREEQSILFVNSPAFDGSTLEVWGALLSGGTLVLPDDELDLLDADRFRDTIVRHGVRNVTIPTVLFNQHGDHDPKIFAPLRYLCVVGSALSVRHVAKVAQACPDVKLVNGYGPTENTVFSTTHTIRPEDLEGARVPIGRAVAHSTAHVLDNGLNPLPPGAVGELCVGGEGVSTGYHDRPDLNRERFVSLARIPGERLYRTGDLVRELPDGTLDCLGRMDDQVKVGGFRVELGEVENALCSVEGVKEAVVTTVELEHGTRLAGYYVADGELTPDRVQRELGTKVAGYMIPASVTRIEAVPINRNGKVDKERLESSRLRAVADRARRDPGPAHGTERILHEIVADVLEVDSGDVDVERNFFDLGVTSLTLLAIRNRLRAKADRDLPLTLFFEFTSISALAEHLDSGSVAGPSVDEEPEDEPEQEQAVRTQLLMARMMDDSEGGVDDVRRD</sequence>
<feature type="compositionally biased region" description="Acidic residues" evidence="4">
    <location>
        <begin position="1058"/>
        <end position="1068"/>
    </location>
</feature>
<dbReference type="InterPro" id="IPR001242">
    <property type="entry name" value="Condensation_dom"/>
</dbReference>
<dbReference type="CDD" id="cd19543">
    <property type="entry name" value="DCL_NRPS"/>
    <property type="match status" value="1"/>
</dbReference>
<dbReference type="InterPro" id="IPR036736">
    <property type="entry name" value="ACP-like_sf"/>
</dbReference>
<protein>
    <submittedName>
        <fullName evidence="6">Amino acid adenylation domain-containing protein</fullName>
    </submittedName>
</protein>
<reference evidence="6 7" key="1">
    <citation type="journal article" date="2019" name="Nat. Commun.">
        <title>The antimicrobial potential of Streptomyces from insect microbiomes.</title>
        <authorList>
            <person name="Chevrette M.G."/>
            <person name="Carlson C.M."/>
            <person name="Ortega H.E."/>
            <person name="Thomas C."/>
            <person name="Ananiev G.E."/>
            <person name="Barns K.J."/>
            <person name="Book A.J."/>
            <person name="Cagnazzo J."/>
            <person name="Carlos C."/>
            <person name="Flanigan W."/>
            <person name="Grubbs K.J."/>
            <person name="Horn H.A."/>
            <person name="Hoffmann F.M."/>
            <person name="Klassen J.L."/>
            <person name="Knack J.J."/>
            <person name="Lewin G.R."/>
            <person name="McDonald B.R."/>
            <person name="Muller L."/>
            <person name="Melo W.G.P."/>
            <person name="Pinto-Tomas A.A."/>
            <person name="Schmitz A."/>
            <person name="Wendt-Pienkowski E."/>
            <person name="Wildman S."/>
            <person name="Zhao M."/>
            <person name="Zhang F."/>
            <person name="Bugni T.S."/>
            <person name="Andes D.R."/>
            <person name="Pupo M.T."/>
            <person name="Currie C.R."/>
        </authorList>
    </citation>
    <scope>NUCLEOTIDE SEQUENCE [LARGE SCALE GENOMIC DNA]</scope>
    <source>
        <strain evidence="6 7">SID5840</strain>
    </source>
</reference>
<comment type="caution">
    <text evidence="6">The sequence shown here is derived from an EMBL/GenBank/DDBJ whole genome shotgun (WGS) entry which is preliminary data.</text>
</comment>
<dbReference type="Pfam" id="PF00668">
    <property type="entry name" value="Condensation"/>
    <property type="match status" value="1"/>
</dbReference>
<evidence type="ECO:0000313" key="7">
    <source>
        <dbReference type="Proteomes" id="UP000467124"/>
    </source>
</evidence>
<dbReference type="PROSITE" id="PS50075">
    <property type="entry name" value="CARRIER"/>
    <property type="match status" value="1"/>
</dbReference>
<name>A0A7K2ISM2_9ACTN</name>
<dbReference type="PANTHER" id="PTHR45527">
    <property type="entry name" value="NONRIBOSOMAL PEPTIDE SYNTHETASE"/>
    <property type="match status" value="1"/>
</dbReference>
<dbReference type="InterPro" id="IPR000873">
    <property type="entry name" value="AMP-dep_synth/lig_dom"/>
</dbReference>
<evidence type="ECO:0000256" key="1">
    <source>
        <dbReference type="ARBA" id="ARBA00001957"/>
    </source>
</evidence>
<organism evidence="6 7">
    <name type="scientific">Nocardiopsis alba</name>
    <dbReference type="NCBI Taxonomy" id="53437"/>
    <lineage>
        <taxon>Bacteria</taxon>
        <taxon>Bacillati</taxon>
        <taxon>Actinomycetota</taxon>
        <taxon>Actinomycetes</taxon>
        <taxon>Streptosporangiales</taxon>
        <taxon>Nocardiopsidaceae</taxon>
        <taxon>Nocardiopsis</taxon>
    </lineage>
</organism>
<dbReference type="AlphaFoldDB" id="A0A7K2ISM2"/>
<dbReference type="InterPro" id="IPR010071">
    <property type="entry name" value="AA_adenyl_dom"/>
</dbReference>
<proteinExistence type="predicted"/>
<evidence type="ECO:0000256" key="3">
    <source>
        <dbReference type="ARBA" id="ARBA00022553"/>
    </source>
</evidence>
<keyword evidence="2" id="KW-0596">Phosphopantetheine</keyword>
<dbReference type="EMBL" id="WWHY01000001">
    <property type="protein sequence ID" value="MYR32970.1"/>
    <property type="molecule type" value="Genomic_DNA"/>
</dbReference>
<dbReference type="Gene3D" id="3.30.559.10">
    <property type="entry name" value="Chloramphenicol acetyltransferase-like domain"/>
    <property type="match status" value="1"/>
</dbReference>
<dbReference type="Gene3D" id="3.40.50.980">
    <property type="match status" value="2"/>
</dbReference>
<dbReference type="SMART" id="SM00823">
    <property type="entry name" value="PKS_PP"/>
    <property type="match status" value="1"/>
</dbReference>
<keyword evidence="3" id="KW-0597">Phosphoprotein</keyword>
<dbReference type="Gene3D" id="2.30.38.10">
    <property type="entry name" value="Luciferase, Domain 3"/>
    <property type="match status" value="1"/>
</dbReference>
<dbReference type="InterPro" id="IPR009081">
    <property type="entry name" value="PP-bd_ACP"/>
</dbReference>
<evidence type="ECO:0000256" key="4">
    <source>
        <dbReference type="SAM" id="MobiDB-lite"/>
    </source>
</evidence>
<dbReference type="GO" id="GO:0044550">
    <property type="term" value="P:secondary metabolite biosynthetic process"/>
    <property type="evidence" value="ECO:0007669"/>
    <property type="project" value="TreeGrafter"/>
</dbReference>
<dbReference type="InterPro" id="IPR020845">
    <property type="entry name" value="AMP-binding_CS"/>
</dbReference>
<dbReference type="InterPro" id="IPR045851">
    <property type="entry name" value="AMP-bd_C_sf"/>
</dbReference>
<dbReference type="Pfam" id="PF00501">
    <property type="entry name" value="AMP-binding"/>
    <property type="match status" value="1"/>
</dbReference>
<dbReference type="GO" id="GO:0003824">
    <property type="term" value="F:catalytic activity"/>
    <property type="evidence" value="ECO:0007669"/>
    <property type="project" value="InterPro"/>
</dbReference>
<evidence type="ECO:0000313" key="6">
    <source>
        <dbReference type="EMBL" id="MYR32970.1"/>
    </source>
</evidence>
<dbReference type="SUPFAM" id="SSF56801">
    <property type="entry name" value="Acetyl-CoA synthetase-like"/>
    <property type="match status" value="1"/>
</dbReference>
<feature type="domain" description="Carrier" evidence="5">
    <location>
        <begin position="978"/>
        <end position="1052"/>
    </location>
</feature>
<dbReference type="Gene3D" id="1.10.1200.10">
    <property type="entry name" value="ACP-like"/>
    <property type="match status" value="1"/>
</dbReference>
<dbReference type="NCBIfam" id="TIGR01733">
    <property type="entry name" value="AA-adenyl-dom"/>
    <property type="match status" value="1"/>
</dbReference>
<dbReference type="Proteomes" id="UP000467124">
    <property type="component" value="Unassembled WGS sequence"/>
</dbReference>